<feature type="transmembrane region" description="Helical" evidence="1">
    <location>
        <begin position="6"/>
        <end position="26"/>
    </location>
</feature>
<proteinExistence type="predicted"/>
<protein>
    <submittedName>
        <fullName evidence="2">Uncharacterized protein</fullName>
    </submittedName>
</protein>
<dbReference type="AlphaFoldDB" id="F4XY26"/>
<evidence type="ECO:0000313" key="2">
    <source>
        <dbReference type="EMBL" id="EGJ30532.1"/>
    </source>
</evidence>
<sequence>MPVVTLTSYALGKIYNLIYPIIFLVLNK</sequence>
<accession>F4XY26</accession>
<keyword evidence="3" id="KW-1185">Reference proteome</keyword>
<evidence type="ECO:0000256" key="1">
    <source>
        <dbReference type="SAM" id="Phobius"/>
    </source>
</evidence>
<evidence type="ECO:0000313" key="3">
    <source>
        <dbReference type="Proteomes" id="UP000003959"/>
    </source>
</evidence>
<reference evidence="3" key="1">
    <citation type="journal article" date="2011" name="Proc. Natl. Acad. Sci. U.S.A.">
        <title>Genomic insights into the physiology and ecology of the marine filamentous cyanobacterium Lyngbya majuscula.</title>
        <authorList>
            <person name="Jones A.C."/>
            <person name="Monroe E.A."/>
            <person name="Podell S."/>
            <person name="Hess W.R."/>
            <person name="Klages S."/>
            <person name="Esquenazi E."/>
            <person name="Niessen S."/>
            <person name="Hoover H."/>
            <person name="Rothmann M."/>
            <person name="Lasken R.S."/>
            <person name="Yates J.R.III."/>
            <person name="Reinhardt R."/>
            <person name="Kube M."/>
            <person name="Burkart M.D."/>
            <person name="Allen E.E."/>
            <person name="Dorrestein P.C."/>
            <person name="Gerwick W.H."/>
            <person name="Gerwick L."/>
        </authorList>
    </citation>
    <scope>NUCLEOTIDE SEQUENCE [LARGE SCALE GENOMIC DNA]</scope>
    <source>
        <strain evidence="3">3L</strain>
    </source>
</reference>
<keyword evidence="1" id="KW-1133">Transmembrane helix</keyword>
<gene>
    <name evidence="2" type="ORF">LYNGBM3L_49970</name>
</gene>
<keyword evidence="1" id="KW-0812">Transmembrane</keyword>
<organism evidence="2 3">
    <name type="scientific">Moorena producens 3L</name>
    <dbReference type="NCBI Taxonomy" id="489825"/>
    <lineage>
        <taxon>Bacteria</taxon>
        <taxon>Bacillati</taxon>
        <taxon>Cyanobacteriota</taxon>
        <taxon>Cyanophyceae</taxon>
        <taxon>Coleofasciculales</taxon>
        <taxon>Coleofasciculaceae</taxon>
        <taxon>Moorena</taxon>
    </lineage>
</organism>
<name>F4XY26_9CYAN</name>
<dbReference type="HOGENOM" id="CLU_3412696_0_0_3"/>
<dbReference type="Proteomes" id="UP000003959">
    <property type="component" value="Unassembled WGS sequence"/>
</dbReference>
<dbReference type="EMBL" id="GL890953">
    <property type="protein sequence ID" value="EGJ30532.1"/>
    <property type="molecule type" value="Genomic_DNA"/>
</dbReference>
<keyword evidence="1" id="KW-0472">Membrane</keyword>